<feature type="transmembrane region" description="Helical" evidence="33">
    <location>
        <begin position="13"/>
        <end position="39"/>
    </location>
</feature>
<comment type="domain">
    <text evidence="32 33">The 17 amino acids long immunosuppressive region is present in many retroviral envelope proteins. Synthetic peptides derived from this relatively conserved sequence inhibit immune function in vitro and in vivo.</text>
</comment>
<dbReference type="GO" id="GO:0005198">
    <property type="term" value="F:structural molecule activity"/>
    <property type="evidence" value="ECO:0007669"/>
    <property type="project" value="UniProtKB-UniRule"/>
</dbReference>
<evidence type="ECO:0000256" key="23">
    <source>
        <dbReference type="ARBA" id="ARBA00023046"/>
    </source>
</evidence>
<keyword evidence="27 32" id="KW-1015">Disulfide bond</keyword>
<comment type="subunit">
    <text evidence="32">The mature envelope protein (Env) consists of a homotrimer of non-covalently associated gp120-gp41 heterodimers. The resulting complex protrudes from the virus surface as a spike. There seems to be as few as 10 spikes on the average virion. Surface protein gp120 interacts with host CD4, CCR5 and CXCR4. Gp120 also interacts with the C-type lectins CD209/DC-SIGN and CLEC4M/DC-SIGNR (collectively referred to as DC-SIGN(R)). Gp120 and gp41 interact with GalCer. Gp120 interacts with host ITGA4/ITGB7 complex; on CD4+ T-cells, this interaction results in rapid activation of integrin ITGAL/LFA-1, which facilitates efficient cell-to-cell spreading of HIV-1. Gp120 interacts with cell-associated heparan sulfate; this interaction increases virus infectivity on permissive cells and may be involved in infection of CD4- cells.</text>
</comment>
<dbReference type="InterPro" id="IPR000777">
    <property type="entry name" value="HIV1_Gp120"/>
</dbReference>
<evidence type="ECO:0000256" key="20">
    <source>
        <dbReference type="ARBA" id="ARBA00022879"/>
    </source>
</evidence>
<evidence type="ECO:0000256" key="4">
    <source>
        <dbReference type="ARBA" id="ARBA00004563"/>
    </source>
</evidence>
<keyword evidence="8 32" id="KW-1170">Fusion of virus membrane with host endosomal membrane</keyword>
<dbReference type="Gene3D" id="1.10.287.210">
    <property type="match status" value="1"/>
</dbReference>
<dbReference type="Gene3D" id="1.20.5.490">
    <property type="entry name" value="Single helix bin"/>
    <property type="match status" value="1"/>
</dbReference>
<dbReference type="CDD" id="cd09909">
    <property type="entry name" value="HIV-1-like_HR1-HR2"/>
    <property type="match status" value="1"/>
</dbReference>
<dbReference type="GO" id="GO:1903911">
    <property type="term" value="P:positive regulation of receptor clustering"/>
    <property type="evidence" value="ECO:0007669"/>
    <property type="project" value="UniProtKB-UniRule"/>
</dbReference>
<evidence type="ECO:0000256" key="22">
    <source>
        <dbReference type="ARBA" id="ARBA00022989"/>
    </source>
</evidence>
<keyword evidence="11 32" id="KW-0945">Host-virus interaction</keyword>
<dbReference type="HAMAP" id="MF_04083">
    <property type="entry name" value="HIV_ENV"/>
    <property type="match status" value="1"/>
</dbReference>
<evidence type="ECO:0000256" key="26">
    <source>
        <dbReference type="ARBA" id="ARBA00023139"/>
    </source>
</evidence>
<evidence type="ECO:0000256" key="25">
    <source>
        <dbReference type="ARBA" id="ARBA00023136"/>
    </source>
</evidence>
<dbReference type="GO" id="GO:0019031">
    <property type="term" value="C:viral envelope"/>
    <property type="evidence" value="ECO:0007669"/>
    <property type="project" value="UniProtKB-KW"/>
</dbReference>
<dbReference type="InterPro" id="IPR036377">
    <property type="entry name" value="Gp120_core_sf"/>
</dbReference>
<feature type="disulfide bond" evidence="32">
    <location>
        <begin position="590"/>
        <end position="596"/>
    </location>
</feature>
<comment type="caution">
    <text evidence="32 33">Lacks conserved residue(s) required for the propagation of feature annotation.</text>
</comment>
<comment type="miscellaneous">
    <text evidence="32">HIV-1 lineages are divided in three main groups, M (for Major), O (for Outlier), and N (for New, or Non-M, Non-O). The vast majority of strains found worldwide belong to the group M. Group O seems to be endemic to and largely confined to Cameroon and neighboring countries in West Central Africa, where these viruses represent a small minority of HIV-1 strains. The group N is represented by a limited number of isolates from Cameroonian persons. The group M is further subdivided in 9 clades or subtypes (A to D, F to H, J and K).</text>
</comment>
<evidence type="ECO:0000259" key="35">
    <source>
        <dbReference type="Pfam" id="PF00517"/>
    </source>
</evidence>
<gene>
    <name evidence="32 36" type="primary">env</name>
</gene>
<keyword evidence="7 32" id="KW-1168">Fusion of virus membrane with host membrane</keyword>
<dbReference type="GO" id="GO:0075512">
    <property type="term" value="P:clathrin-dependent endocytosis of virus by host cell"/>
    <property type="evidence" value="ECO:0007669"/>
    <property type="project" value="UniProtKB-UniRule"/>
</dbReference>
<evidence type="ECO:0000256" key="8">
    <source>
        <dbReference type="ARBA" id="ARBA00022510"/>
    </source>
</evidence>
<evidence type="ECO:0000256" key="29">
    <source>
        <dbReference type="ARBA" id="ARBA00023280"/>
    </source>
</evidence>
<keyword evidence="25 32" id="KW-0472">Membrane</keyword>
<accession>E9JTK3</accession>
<dbReference type="GO" id="GO:0044175">
    <property type="term" value="C:host cell endosome membrane"/>
    <property type="evidence" value="ECO:0007669"/>
    <property type="project" value="UniProtKB-SubCell"/>
</dbReference>
<evidence type="ECO:0000256" key="11">
    <source>
        <dbReference type="ARBA" id="ARBA00022581"/>
    </source>
</evidence>
<evidence type="ECO:0000256" key="32">
    <source>
        <dbReference type="HAMAP-Rule" id="MF_04083"/>
    </source>
</evidence>
<comment type="function">
    <text evidence="32">Envelope glycoprotein gp160: Oligomerizes in the host endoplasmic reticulum into predominantly trimers. In a second time, gp160 transits in the host Golgi, where glycosylation is completed. The precursor is then proteolytically cleaved in the trans-Golgi and thereby activated by cellular furin or furin-like proteases to produce gp120 and gp41.</text>
</comment>
<evidence type="ECO:0000256" key="28">
    <source>
        <dbReference type="ARBA" id="ARBA00023180"/>
    </source>
</evidence>
<keyword evidence="15 32" id="KW-0053">Apoptosis</keyword>
<dbReference type="FunFam" id="2.170.40.20:FF:000003">
    <property type="entry name" value="Envelope glycoprotein gp160"/>
    <property type="match status" value="1"/>
</dbReference>
<keyword evidence="18 32" id="KW-0946">Virion</keyword>
<evidence type="ECO:0000256" key="9">
    <source>
        <dbReference type="ARBA" id="ARBA00022511"/>
    </source>
</evidence>
<keyword evidence="19 32" id="KW-1043">Host membrane</keyword>
<keyword evidence="12 32" id="KW-1162">Viral penetration into host cytoplasm</keyword>
<feature type="transmembrane region" description="Helical" evidence="33">
    <location>
        <begin position="670"/>
        <end position="697"/>
    </location>
</feature>
<keyword evidence="24 32" id="KW-0175">Coiled coil</keyword>
<dbReference type="SUPFAM" id="SSF58069">
    <property type="entry name" value="Virus ectodomain"/>
    <property type="match status" value="1"/>
</dbReference>
<evidence type="ECO:0000256" key="31">
    <source>
        <dbReference type="ARBA" id="ARBA00023296"/>
    </source>
</evidence>
<evidence type="ECO:0000256" key="3">
    <source>
        <dbReference type="ARBA" id="ARBA00004505"/>
    </source>
</evidence>
<comment type="subcellular location">
    <subcellularLocation>
        <location evidence="3">Host cell membrane</location>
        <topology evidence="3">Peripheral membrane protein</topology>
    </subcellularLocation>
    <subcellularLocation>
        <location evidence="1">Host cell membrane</location>
        <topology evidence="1">Single-pass type I membrane protein</topology>
    </subcellularLocation>
    <subcellularLocation>
        <location evidence="2">Host endosome membrane</location>
        <topology evidence="2">Peripheral membrane protein</topology>
    </subcellularLocation>
    <subcellularLocation>
        <location evidence="5">Host endosome membrane</location>
        <topology evidence="5">Single-pass type I membrane protein</topology>
    </subcellularLocation>
    <subcellularLocation>
        <location evidence="6">Virion membrane</location>
        <topology evidence="6">Peripheral membrane protein</topology>
    </subcellularLocation>
    <subcellularLocation>
        <location evidence="4">Virion membrane</location>
        <topology evidence="4">Single-pass type I membrane protein</topology>
    </subcellularLocation>
</comment>
<feature type="lipid moiety-binding region" description="S-palmitoyl cysteine; by host" evidence="32">
    <location>
        <position position="756"/>
    </location>
</feature>
<evidence type="ECO:0000256" key="30">
    <source>
        <dbReference type="ARBA" id="ARBA00023288"/>
    </source>
</evidence>
<feature type="disulfide bond" evidence="32">
    <location>
        <begin position="51"/>
        <end position="71"/>
    </location>
</feature>
<feature type="region of interest" description="MPER; binding to GalCer" evidence="32">
    <location>
        <begin position="654"/>
        <end position="675"/>
    </location>
</feature>
<dbReference type="GO" id="GO:0019062">
    <property type="term" value="P:virion attachment to host cell"/>
    <property type="evidence" value="ECO:0007669"/>
    <property type="project" value="UniProtKB-UniRule"/>
</dbReference>
<proteinExistence type="inferred from homology"/>
<dbReference type="FunFam" id="1.10.287.210:FF:000001">
    <property type="entry name" value="Envelope glycoprotein gp160"/>
    <property type="match status" value="1"/>
</dbReference>
<evidence type="ECO:0000256" key="14">
    <source>
        <dbReference type="ARBA" id="ARBA00022692"/>
    </source>
</evidence>
<evidence type="ECO:0000256" key="12">
    <source>
        <dbReference type="ARBA" id="ARBA00022595"/>
    </source>
</evidence>
<dbReference type="GO" id="GO:0019064">
    <property type="term" value="P:fusion of virus membrane with host plasma membrane"/>
    <property type="evidence" value="ECO:0007669"/>
    <property type="project" value="UniProtKB-UniRule"/>
</dbReference>
<feature type="site" description="Cleavage; by host furin" evidence="32">
    <location>
        <begin position="503"/>
        <end position="504"/>
    </location>
</feature>
<evidence type="ECO:0000256" key="5">
    <source>
        <dbReference type="ARBA" id="ARBA00004578"/>
    </source>
</evidence>
<dbReference type="InterPro" id="IPR037527">
    <property type="entry name" value="Gp160"/>
</dbReference>
<keyword evidence="13 32" id="KW-0165">Cleavage on pair of basic residues</keyword>
<keyword evidence="31 32" id="KW-1160">Virus entry into host cell</keyword>
<feature type="coiled-coil region" evidence="32">
    <location>
        <begin position="625"/>
        <end position="659"/>
    </location>
</feature>
<dbReference type="FunFam" id="1.20.5.490:FF:000001">
    <property type="entry name" value="Envelope glycoprotein gp160"/>
    <property type="match status" value="1"/>
</dbReference>
<comment type="function">
    <text evidence="32">Transmembrane protein gp41: Acts as a class I viral fusion protein. Under the current model, the protein has at least 3 conformational states: pre-fusion native state, pre-hairpin intermediate state, and post-fusion hairpin state. During fusion of viral and target intracellular membranes, the coiled coil regions (heptad repeats) assume a trimer-of-hairpins structure, positioning the fusion peptide in close proximity to the C-terminal region of the ectodomain. The formation of this structure appears to drive apposition and subsequent fusion of viral and target cell membranes. Complete fusion occurs in host cell endosomes and is dynamin-dependent, however some lipid transfer might occur at the plasma membrane. The virus undergoes clathrin-dependent internalization long before endosomal fusion, thus minimizing the surface exposure of conserved viral epitopes during fusion and reducing the efficacy of inhibitors targeting these epitopes. Membranes fusion leads to delivery of the nucleocapsid into the cytoplasm.</text>
</comment>
<reference evidence="36" key="1">
    <citation type="journal article" date="2011" name="Virology">
        <title>Identification of amino acid substitutions associated with neutralization phenotype in the human immunodeficiency virus type-1 subtype C gp120.</title>
        <authorList>
            <person name="Kirchherr J.L."/>
            <person name="Hamilton J."/>
            <person name="Lu X."/>
            <person name="Gnanakaran S."/>
            <person name="Muldoon M."/>
            <person name="Daniels M."/>
            <person name="Kasongo W."/>
            <person name="Chalwe V."/>
            <person name="Mulenga C."/>
            <person name="Mwananyanda L."/>
            <person name="Musonda R.M."/>
            <person name="Yuan X."/>
            <person name="Montefiori D.C."/>
            <person name="Korber B.T."/>
            <person name="Haynes B.F."/>
            <person name="Gao F."/>
        </authorList>
    </citation>
    <scope>NUCLEOTIDE SEQUENCE</scope>
    <source>
        <strain evidence="36">23</strain>
    </source>
</reference>
<comment type="PTM">
    <text evidence="32">Specific enzymatic cleavages in vivo yield mature proteins. Envelope glycoproteins are synthesized as a inactive precursor that is heavily N-glycosylated and processed likely by host cell furin in the Golgi to yield the mature SU and TM proteins. The cleavage site between SU and TM requires the minimal sequence [KR]-X-[KR]-R. About 2 of the 9 disulfide bonds of gp41 are reduced by P4HB/PDI, following binding to CD4 receptor.</text>
</comment>
<feature type="domain" description="Human immunodeficiency virus 1 envelope glycoprotein Gp120" evidence="34">
    <location>
        <begin position="31"/>
        <end position="503"/>
    </location>
</feature>
<dbReference type="InterPro" id="IPR000328">
    <property type="entry name" value="GP41-like"/>
</dbReference>
<evidence type="ECO:0000256" key="1">
    <source>
        <dbReference type="ARBA" id="ARBA00004402"/>
    </source>
</evidence>
<keyword evidence="9 32" id="KW-1032">Host cell membrane</keyword>
<name>E9JTK3_HV1</name>
<feature type="domain" description="Retroviral envelope protein GP41-like" evidence="35">
    <location>
        <begin position="522"/>
        <end position="712"/>
    </location>
</feature>
<evidence type="ECO:0000259" key="34">
    <source>
        <dbReference type="Pfam" id="PF00516"/>
    </source>
</evidence>
<keyword evidence="20 32" id="KW-0261">Viral envelope protein</keyword>
<evidence type="ECO:0000256" key="33">
    <source>
        <dbReference type="RuleBase" id="RU363095"/>
    </source>
</evidence>
<keyword evidence="16 32" id="KW-0732">Signal</keyword>
<feature type="disulfide bond" evidence="32">
    <location>
        <begin position="218"/>
        <end position="247"/>
    </location>
</feature>
<evidence type="ECO:0000256" key="15">
    <source>
        <dbReference type="ARBA" id="ARBA00022703"/>
    </source>
</evidence>
<comment type="PTM">
    <text evidence="32">Highly glycosylated by host. The high number of glycan on the protein is reffered to as 'glycan shield' because it contributes to hide protein sequence from adaptive immune system.</text>
</comment>
<dbReference type="GO" id="GO:0055036">
    <property type="term" value="C:virion membrane"/>
    <property type="evidence" value="ECO:0007669"/>
    <property type="project" value="UniProtKB-SubCell"/>
</dbReference>
<keyword evidence="22 32" id="KW-1133">Transmembrane helix</keyword>
<dbReference type="EMBL" id="GU329427">
    <property type="protein sequence ID" value="ADU60950.1"/>
    <property type="molecule type" value="Genomic_RNA"/>
</dbReference>
<feature type="chain" id="PRO_5023277192" description="Envelope glycoprotein gp160" evidence="32">
    <location>
        <begin position="30"/>
        <end position="855"/>
    </location>
</feature>
<feature type="chain" id="PRO_5023277191" description="Transmembrane protein gp41" evidence="32">
    <location>
        <begin position="504"/>
        <end position="855"/>
    </location>
</feature>
<evidence type="ECO:0000256" key="19">
    <source>
        <dbReference type="ARBA" id="ARBA00022870"/>
    </source>
</evidence>
<evidence type="ECO:0000313" key="36">
    <source>
        <dbReference type="EMBL" id="ADU60950.1"/>
    </source>
</evidence>
<evidence type="ECO:0000256" key="18">
    <source>
        <dbReference type="ARBA" id="ARBA00022844"/>
    </source>
</evidence>
<evidence type="ECO:0000256" key="16">
    <source>
        <dbReference type="ARBA" id="ARBA00022729"/>
    </source>
</evidence>
<keyword evidence="30 32" id="KW-0449">Lipoprotein</keyword>
<comment type="domain">
    <text evidence="32">The YXXL motif is involved in determining the exact site of viral release at the surface of infected mononuclear cells and promotes endocytosis. YXXL and di-leucine endocytosis motifs interact directly or indirectly with the clathrin adapter complexes, opperate independently, and their activities are not additive.</text>
</comment>
<keyword evidence="17 32" id="KW-1161">Viral attachment to host cell</keyword>
<dbReference type="Gene3D" id="2.170.40.20">
    <property type="entry name" value="Human immunodeficiency virus 1, Gp160, envelope glycoprotein"/>
    <property type="match status" value="2"/>
</dbReference>
<feature type="region of interest" description="Fusion peptide" evidence="32">
    <location>
        <begin position="504"/>
        <end position="524"/>
    </location>
</feature>
<evidence type="ECO:0000256" key="10">
    <source>
        <dbReference type="ARBA" id="ARBA00022570"/>
    </source>
</evidence>
<evidence type="ECO:0000256" key="6">
    <source>
        <dbReference type="ARBA" id="ARBA00004650"/>
    </source>
</evidence>
<dbReference type="FunFam" id="2.170.40.20:FF:000004">
    <property type="entry name" value="Envelope glycoprotein gp160"/>
    <property type="match status" value="1"/>
</dbReference>
<dbReference type="GO" id="GO:0016020">
    <property type="term" value="C:membrane"/>
    <property type="evidence" value="ECO:0007669"/>
    <property type="project" value="UniProtKB-UniRule"/>
</dbReference>
<comment type="similarity">
    <text evidence="32">Belongs to the HIV-1 env protein family.</text>
</comment>
<keyword evidence="14 32" id="KW-0812">Transmembrane</keyword>
<feature type="transmembrane region" description="Helical" evidence="33">
    <location>
        <begin position="504"/>
        <end position="527"/>
    </location>
</feature>
<evidence type="ECO:0000256" key="24">
    <source>
        <dbReference type="ARBA" id="ARBA00023054"/>
    </source>
</evidence>
<dbReference type="Pfam" id="PF00516">
    <property type="entry name" value="GP120"/>
    <property type="match status" value="1"/>
</dbReference>
<evidence type="ECO:0000256" key="17">
    <source>
        <dbReference type="ARBA" id="ARBA00022804"/>
    </source>
</evidence>
<keyword evidence="29 32" id="KW-0899">Viral immunoevasion</keyword>
<feature type="region of interest" description="Immunosuppression" evidence="32">
    <location>
        <begin position="566"/>
        <end position="584"/>
    </location>
</feature>
<evidence type="ECO:0000256" key="13">
    <source>
        <dbReference type="ARBA" id="ARBA00022685"/>
    </source>
</evidence>
<comment type="subcellular location">
    <molecule>Transmembrane protein gp41</molecule>
    <subcellularLocation>
        <location evidence="32">Virion membrane</location>
        <topology evidence="32">Single-pass type I membrane protein</topology>
    </subcellularLocation>
    <subcellularLocation>
        <location evidence="32">Host cell membrane</location>
        <topology evidence="32">Single-pass type I membrane protein</topology>
    </subcellularLocation>
    <subcellularLocation>
        <location evidence="32">Host endosome membrane</location>
        <topology evidence="32">Single-pass type I membrane protein</topology>
    </subcellularLocation>
    <text evidence="32">It is probably concentrated at the site of budding and incorporated into the virions possibly by contacts between the cytoplasmic tail of Env and the N-terminus of Gag.</text>
</comment>
<comment type="domain">
    <text evidence="32">The CD4-binding region is targeted by the antibody b12.</text>
</comment>
<comment type="subcellular location">
    <molecule>Surface protein gp120</molecule>
    <subcellularLocation>
        <location evidence="32">Virion membrane</location>
        <topology evidence="32">Peripheral membrane protein</topology>
    </subcellularLocation>
    <subcellularLocation>
        <location evidence="32">Host cell membrane</location>
        <topology evidence="32">Peripheral membrane protein</topology>
    </subcellularLocation>
    <subcellularLocation>
        <location evidence="32">Host endosome membrane</location>
        <topology evidence="32">Single-pass type I membrane protein</topology>
    </subcellularLocation>
    <text evidence="32">The surface protein is not anchored to the viral envelope, but associates with the extravirion surface through its binding to TM. It is probably concentrated at the site of budding and incorporated into the virions possibly by contacts between the cytoplasmic tail of Env and the N-terminus of Gag.</text>
</comment>
<keyword evidence="23 32" id="KW-1039">Host endosome</keyword>
<evidence type="ECO:0000256" key="21">
    <source>
        <dbReference type="ARBA" id="ARBA00022890"/>
    </source>
</evidence>
<comment type="function">
    <text evidence="32">Surface protein gp120: Attaches the virus to the host lymphoid cell by binding to the primary receptor CD4. This interaction induces a structural rearrangement creating a high affinity binding site for a chemokine coreceptor like CXCR4 and/or CCR5. Acts as a ligand for CD209/DC-SIGN and CLEC4M/DC-SIGNR, which are respectively found on dendritic cells (DCs), and on endothelial cells of liver sinusoids and lymph node sinuses. These interactions allow capture of viral particles at mucosal surfaces by these cells and subsequent transmission to permissive cells. HIV subverts the migration properties of dendritic cells to gain access to CD4+ T-cells in lymph nodes. Virus transmission to permissive T-cells occurs either in trans (without DCs infection, through viral capture and transmission), or in cis (following DCs productive infection, through the usual CD4-gp120 interaction), thereby inducing a robust infection. In trans infection, bound virions remain infectious over days and it is proposed that they are not degraded, but protected in non-lysosomal acidic organelles within the DCs close to the cell membrane thus contributing to the viral infectious potential during DCs' migration from the periphery to the lymphoid tissues. On arrival at lymphoid tissues, intact virions recycle back to DCs' cell surface allowing virus transmission to CD4+ T-cells.</text>
</comment>
<keyword evidence="26 32" id="KW-0564">Palmitate</keyword>
<dbReference type="GO" id="GO:1903908">
    <property type="term" value="P:positive regulation of plasma membrane raft polarization"/>
    <property type="evidence" value="ECO:0007669"/>
    <property type="project" value="UniProtKB-UniRule"/>
</dbReference>
<comment type="domain">
    <text evidence="32">Some of the most genetically diverse regions of the viral genome are present in Env. They are called variable regions 1 through 5 (V1 through V5). Coreceptor usage of gp120 is determined mainly by the primary structure of the third variable region (V3) in the outer domain of gp120. The sequence of V3 determines which coreceptor, CCR5 and/or CXCR4 (corresponding to R5/macrophage, X4/T cell and R5X4/T cell and macrophage tropism), is used to trigger the fusion potential of the Env complex, and hence which cells the virus can infect. Binding to CCR5 involves a region adjacent in addition to V3.</text>
</comment>
<evidence type="ECO:0000256" key="7">
    <source>
        <dbReference type="ARBA" id="ARBA00022506"/>
    </source>
</evidence>
<feature type="topological domain" description="Cytoplasmic" evidence="32">
    <location>
        <begin position="698"/>
        <end position="855"/>
    </location>
</feature>
<keyword evidence="28 32" id="KW-0325">Glycoprotein</keyword>
<sequence length="855" mass="96926">MRVMGIMRNCQQWWIWSILGFWMIYNVMGGLWVTVYYGVPVWREAKTTLFCASDAKAYEKEVHNVWATHACVPTDPDPQEVALNITENFNMWKNDMVEQMHEDIISLWDQSLKPCVKLTPLCVTLNCSEVKVNETINVTNNSGVNVKNVTEDMKNCSFSVTTELKDKKRNEYALFYRPDIVPLESGKNDTYRLINCNTSAITQACPKVSFDPIPIHYCAPAGYAILKCNNKTFNGTGPCNNVSTVQCTHGIKPVVSTQLLLNGSLTKGEIIIRSENITDNVKTVIVQLNESVEIECIRPGNNTRKSVKIGPGQTFFATGDIIGDIRQAHCKINERQWNKTLKGVSEKLSKHFRNISIKFEPHAGGDLEITTHSFNCRGEFFYCNTSSLFNGIDVHNYNITNSNLSIILPCRIKQIINMWQGVGRAMYAPPIAGNITCKSNITGLLLTHDGGSNVTIPEIFRPGGGDMRDNWRSELYKYKVVEIKPLGVAPTTAQRRVVTREKRAVGIGAVFLGFLGAAGSTMGAASVTLTVQARQLLSGIVQQQSNLLRAIEAQQHMLQLTVWGIKQLQARVLAIERYLKDQQLLGIWGCSGKLICTTAVPWNSSWSNKSQQDIWDNMTWMEWDREINNYTETIYRLLEVSQNQQEKNEKDLLALDKWNNLWNWFDITNWLWYIKLFIMIVGGLIGLRIIFAVLSVVNRVRQGYSPLSFQTLIPNPRGPDRLGRIEEEGGEQDRDRSIRLVNGFFALIWDDLRNLCLFSYHRLRDLILVTARAVELLGRSSLRGLQKGWDTLKYLRSLLQYWGLEIKKSAINLLDTTAIAVAEGTDRIIELIQRIGRAICNIPRRIRQGFEAALQ</sequence>
<comment type="miscellaneous">
    <text evidence="32">Inhibitors targeting HIV-1 viral envelope proteins are used as antiretroviral drugs. Attachment of virions to the cell surface via non-specific interactions and CD4 binding can be blocked by inhibitors that include cyanovirin-N, cyclotriazadisulfonamide analogs, PRO 2000, TNX 355 and PRO 542. In addition, BMS 806 can block CD4-induced conformational changes. Env interactions with the coreceptor molecules can be targeted by CCR5 antagonists including SCH-D, maraviroc (UK 427857) and aplaviroc (GW 873140), and the CXCR4 antagonist AMD 070. Fusion of viral and cellular membranes can be inhibited by peptides such as enfuvirtide and tifuvirtide (T 1249). Resistance to inhibitors associated with mutations in Env are observed. Most of the time, single mutations confer only a modest reduction in drug susceptibility. Combination of several mutations is usually required to develop a high-level drug resistance.</text>
</comment>
<protein>
    <recommendedName>
        <fullName evidence="32">Envelope glycoprotein gp160</fullName>
    </recommendedName>
    <alternativeName>
        <fullName evidence="32">Env polyprotein</fullName>
    </alternativeName>
    <component>
        <recommendedName>
            <fullName evidence="32">Surface protein gp120</fullName>
            <shortName evidence="32">SU</shortName>
        </recommendedName>
        <alternativeName>
            <fullName evidence="32">Glycoprotein 120</fullName>
            <shortName evidence="32">gp120</shortName>
        </alternativeName>
    </component>
    <component>
        <recommendedName>
            <fullName evidence="32">Transmembrane protein gp41</fullName>
            <shortName evidence="32">TM</shortName>
        </recommendedName>
        <alternativeName>
            <fullName evidence="32">Glycoprotein 41</fullName>
            <shortName evidence="32">gp41</shortName>
        </alternativeName>
    </component>
</protein>
<dbReference type="Pfam" id="PF00517">
    <property type="entry name" value="GP41"/>
    <property type="match status" value="1"/>
</dbReference>
<feature type="short sequence motif" description="YXXL motif; contains endocytosis signal" evidence="32">
    <location>
        <begin position="704"/>
        <end position="707"/>
    </location>
</feature>
<feature type="region of interest" description="V5" evidence="32">
    <location>
        <begin position="453"/>
        <end position="463"/>
    </location>
</feature>
<dbReference type="GO" id="GO:0052031">
    <property type="term" value="P:symbiont-mediated perturbation of host defense response"/>
    <property type="evidence" value="ECO:0007669"/>
    <property type="project" value="UniProtKB-UniRule"/>
</dbReference>
<keyword evidence="10 32" id="KW-1165">Clathrin-mediated endocytosis of virus by host</keyword>
<dbReference type="SUPFAM" id="SSF56502">
    <property type="entry name" value="gp120 core"/>
    <property type="match status" value="2"/>
</dbReference>
<dbReference type="GO" id="GO:0019082">
    <property type="term" value="P:viral protein processing"/>
    <property type="evidence" value="ECO:0007669"/>
    <property type="project" value="UniProtKB-UniRule"/>
</dbReference>
<keyword evidence="21 32" id="KW-1164">Virus endocytosis by host</keyword>
<organism evidence="36">
    <name type="scientific">Human immunodeficiency virus type 1</name>
    <name type="common">HIV-1</name>
    <dbReference type="NCBI Taxonomy" id="11676"/>
    <lineage>
        <taxon>Viruses</taxon>
        <taxon>Riboviria</taxon>
        <taxon>Pararnavirae</taxon>
        <taxon>Artverviricota</taxon>
        <taxon>Revtraviricetes</taxon>
        <taxon>Ortervirales</taxon>
        <taxon>Retroviridae</taxon>
        <taxon>Orthoretrovirinae</taxon>
        <taxon>Lentivirus</taxon>
        <taxon>Lentivirus humimdef1</taxon>
    </lineage>
</organism>
<comment type="PTM">
    <text evidence="32">Palmitoylation of the transmembrane protein and of Env polyprotein (prior to its proteolytic cleavage) is essential for their association with host cell membrane lipid rafts. Palmitoylation is therefore required for envelope trafficking to classical lipid rafts, but not for viral replication.</text>
</comment>
<comment type="domain">
    <text evidence="32">The membrane proximal external region (MPER) present in gp41 is a tryptophan-rich region recognized by the antibodies 2F5, Z13, and 4E10. MPER seems to play a role in fusion.</text>
</comment>
<organismHost>
    <name type="scientific">Homo sapiens</name>
    <name type="common">Human</name>
    <dbReference type="NCBI Taxonomy" id="9606"/>
</organismHost>
<evidence type="ECO:0000256" key="27">
    <source>
        <dbReference type="ARBA" id="ARBA00023157"/>
    </source>
</evidence>
<evidence type="ECO:0000256" key="2">
    <source>
        <dbReference type="ARBA" id="ARBA00004433"/>
    </source>
</evidence>
<dbReference type="GO" id="GO:0039654">
    <property type="term" value="P:fusion of virus membrane with host endosome membrane"/>
    <property type="evidence" value="ECO:0007669"/>
    <property type="project" value="UniProtKB-UniRule"/>
</dbReference>
<feature type="disulfide bond" evidence="32">
    <location>
        <begin position="228"/>
        <end position="239"/>
    </location>
</feature>
<dbReference type="GO" id="GO:0020002">
    <property type="term" value="C:host cell plasma membrane"/>
    <property type="evidence" value="ECO:0007669"/>
    <property type="project" value="UniProtKB-SubCell"/>
</dbReference>
<feature type="region of interest" description="CD4-binding loop" evidence="32">
    <location>
        <begin position="362"/>
        <end position="372"/>
    </location>
</feature>